<organism evidence="1 2">
    <name type="scientific">Mammaliicoccus fleurettii</name>
    <dbReference type="NCBI Taxonomy" id="150056"/>
    <lineage>
        <taxon>Bacteria</taxon>
        <taxon>Bacillati</taxon>
        <taxon>Bacillota</taxon>
        <taxon>Bacilli</taxon>
        <taxon>Bacillales</taxon>
        <taxon>Staphylococcaceae</taxon>
        <taxon>Mammaliicoccus</taxon>
    </lineage>
</organism>
<dbReference type="Pfam" id="PF06314">
    <property type="entry name" value="ADC"/>
    <property type="match status" value="1"/>
</dbReference>
<gene>
    <name evidence="1" type="ORF">JJQ58_09985</name>
</gene>
<dbReference type="Gene3D" id="2.40.400.10">
    <property type="entry name" value="Acetoacetate decarboxylase-like"/>
    <property type="match status" value="1"/>
</dbReference>
<dbReference type="SUPFAM" id="SSF160104">
    <property type="entry name" value="Acetoacetate decarboxylase-like"/>
    <property type="match status" value="1"/>
</dbReference>
<dbReference type="RefSeq" id="WP_078357817.1">
    <property type="nucleotide sequence ID" value="NZ_JAAQPD010000026.1"/>
</dbReference>
<dbReference type="Proteomes" id="UP000681586">
    <property type="component" value="Unassembled WGS sequence"/>
</dbReference>
<name>A0ABS5MQ56_9STAP</name>
<dbReference type="NCBIfam" id="NF002614">
    <property type="entry name" value="PRK02265.1"/>
    <property type="match status" value="1"/>
</dbReference>
<protein>
    <submittedName>
        <fullName evidence="1">Acetoacetate decarboxylase</fullName>
    </submittedName>
</protein>
<dbReference type="InterPro" id="IPR023375">
    <property type="entry name" value="ADC_dom_sf"/>
</dbReference>
<reference evidence="1 2" key="1">
    <citation type="submission" date="2021-05" db="EMBL/GenBank/DDBJ databases">
        <title>Staphylococcus fleurettii isolated from lake water in First Nation community in Manitoba, Canada.</title>
        <authorList>
            <person name="Bashar S."/>
            <person name="Murdock A."/>
            <person name="Patidar R."/>
            <person name="Golding G."/>
            <person name="Farenhorst A."/>
            <person name="Kumar A."/>
        </authorList>
    </citation>
    <scope>NUCLEOTIDE SEQUENCE [LARGE SCALE GENOMIC DNA]</scope>
    <source>
        <strain evidence="1 2">SF002</strain>
    </source>
</reference>
<sequence length="247" mass="28035">MRKEEVKNISATPLNAPVFPATDMYFKDREFLNIVYETDMEMLKEIVPEPLTVTSNLIKFEVINMPDSTGLGSYMEAGHVIPVEYNGEAGEFYLSMYVNNQAAIASGREVAAFPKKAGTPNLYVDNDVLVGTLDYNSLRVAQATMGYKYYRMDDEEAKSIITTPQFMLKQMRHYDGSLLMSELTRSQITDVKVKEAYRGPARLQLFEHVMAPLADFPVKKVVDAQHIIVDMRLGQPSQMYNYLNDNN</sequence>
<dbReference type="GeneID" id="86197302"/>
<keyword evidence="2" id="KW-1185">Reference proteome</keyword>
<accession>A0ABS5MQ56</accession>
<proteinExistence type="predicted"/>
<dbReference type="EMBL" id="JAGXBM010000017">
    <property type="protein sequence ID" value="MBS3697794.1"/>
    <property type="molecule type" value="Genomic_DNA"/>
</dbReference>
<dbReference type="InterPro" id="IPR010451">
    <property type="entry name" value="Acetoacetate_decarboxylase"/>
</dbReference>
<comment type="caution">
    <text evidence="1">The sequence shown here is derived from an EMBL/GenBank/DDBJ whole genome shotgun (WGS) entry which is preliminary data.</text>
</comment>
<evidence type="ECO:0000313" key="1">
    <source>
        <dbReference type="EMBL" id="MBS3697794.1"/>
    </source>
</evidence>
<evidence type="ECO:0000313" key="2">
    <source>
        <dbReference type="Proteomes" id="UP000681586"/>
    </source>
</evidence>